<name>A0A495RBL1_9GAMM</name>
<organism evidence="1 2">
    <name type="scientific">Orbus hercynius</name>
    <dbReference type="NCBI Taxonomy" id="593135"/>
    <lineage>
        <taxon>Bacteria</taxon>
        <taxon>Pseudomonadati</taxon>
        <taxon>Pseudomonadota</taxon>
        <taxon>Gammaproteobacteria</taxon>
        <taxon>Orbales</taxon>
        <taxon>Orbaceae</taxon>
        <taxon>Orbus</taxon>
    </lineage>
</organism>
<keyword evidence="2" id="KW-1185">Reference proteome</keyword>
<dbReference type="Proteomes" id="UP000278542">
    <property type="component" value="Unassembled WGS sequence"/>
</dbReference>
<evidence type="ECO:0000313" key="2">
    <source>
        <dbReference type="Proteomes" id="UP000278542"/>
    </source>
</evidence>
<reference evidence="1 2" key="1">
    <citation type="submission" date="2018-10" db="EMBL/GenBank/DDBJ databases">
        <title>Genomic Encyclopedia of Type Strains, Phase IV (KMG-IV): sequencing the most valuable type-strain genomes for metagenomic binning, comparative biology and taxonomic classification.</title>
        <authorList>
            <person name="Goeker M."/>
        </authorList>
    </citation>
    <scope>NUCLEOTIDE SEQUENCE [LARGE SCALE GENOMIC DNA]</scope>
    <source>
        <strain evidence="1 2">DSM 22228</strain>
    </source>
</reference>
<comment type="caution">
    <text evidence="1">The sequence shown here is derived from an EMBL/GenBank/DDBJ whole genome shotgun (WGS) entry which is preliminary data.</text>
</comment>
<dbReference type="EMBL" id="RBWY01000004">
    <property type="protein sequence ID" value="RKS84666.1"/>
    <property type="molecule type" value="Genomic_DNA"/>
</dbReference>
<dbReference type="AlphaFoldDB" id="A0A495RBL1"/>
<evidence type="ECO:0000313" key="1">
    <source>
        <dbReference type="EMBL" id="RKS84666.1"/>
    </source>
</evidence>
<accession>A0A495RBL1</accession>
<gene>
    <name evidence="1" type="ORF">DES39_1878</name>
</gene>
<proteinExistence type="predicted"/>
<sequence>MKVIYSCIKYLTKALNGAFLLSLRSSINLKSAINTFKTDSIVENFPEVKGNTRDIAAKASGFGNGKTDKAHHQDNQSLAKIIKLFN</sequence>
<protein>
    <submittedName>
        <fullName evidence="1">Uncharacterized protein</fullName>
    </submittedName>
</protein>